<dbReference type="Gene3D" id="3.90.550.10">
    <property type="entry name" value="Spore Coat Polysaccharide Biosynthesis Protein SpsA, Chain A"/>
    <property type="match status" value="1"/>
</dbReference>
<feature type="domain" description="Aminoglycoside phosphotransferase" evidence="1">
    <location>
        <begin position="210"/>
        <end position="421"/>
    </location>
</feature>
<dbReference type="AlphaFoldDB" id="A0A1J5RFK1"/>
<protein>
    <submittedName>
        <fullName evidence="3">MobA-like NTP transferase domain protein</fullName>
    </submittedName>
</protein>
<gene>
    <name evidence="3" type="ORF">GALL_272210</name>
</gene>
<dbReference type="SUPFAM" id="SSF53448">
    <property type="entry name" value="Nucleotide-diphospho-sugar transferases"/>
    <property type="match status" value="1"/>
</dbReference>
<feature type="domain" description="MobA-like NTP transferase" evidence="2">
    <location>
        <begin position="6"/>
        <end position="112"/>
    </location>
</feature>
<dbReference type="Pfam" id="PF01636">
    <property type="entry name" value="APH"/>
    <property type="match status" value="1"/>
</dbReference>
<dbReference type="Pfam" id="PF12804">
    <property type="entry name" value="NTP_transf_3"/>
    <property type="match status" value="1"/>
</dbReference>
<name>A0A1J5RFK1_9ZZZZ</name>
<evidence type="ECO:0000313" key="3">
    <source>
        <dbReference type="EMBL" id="OIQ90884.1"/>
    </source>
</evidence>
<dbReference type="EMBL" id="MLJW01000277">
    <property type="protein sequence ID" value="OIQ90884.1"/>
    <property type="molecule type" value="Genomic_DNA"/>
</dbReference>
<reference evidence="3" key="1">
    <citation type="submission" date="2016-10" db="EMBL/GenBank/DDBJ databases">
        <title>Sequence of Gallionella enrichment culture.</title>
        <authorList>
            <person name="Poehlein A."/>
            <person name="Muehling M."/>
            <person name="Daniel R."/>
        </authorList>
    </citation>
    <scope>NUCLEOTIDE SEQUENCE</scope>
</reference>
<dbReference type="InterPro" id="IPR029044">
    <property type="entry name" value="Nucleotide-diphossugar_trans"/>
</dbReference>
<keyword evidence="3" id="KW-0808">Transferase</keyword>
<evidence type="ECO:0000259" key="2">
    <source>
        <dbReference type="Pfam" id="PF12804"/>
    </source>
</evidence>
<dbReference type="InterPro" id="IPR011009">
    <property type="entry name" value="Kinase-like_dom_sf"/>
</dbReference>
<dbReference type="InterPro" id="IPR002575">
    <property type="entry name" value="Aminoglycoside_PTrfase"/>
</dbReference>
<sequence>MSKHHVIIQAGGKGTRLEHYCWNKPKCLVPVSGKPMLYGLFDTFPGADFNVIIDYKAEVLERYVEVFPPPAPLRLTHPTGKGTLGGIAQALDSLPEDEPFWLVWSDLAFFQPLPPPGGDIPVIFLSRNFPCRWSVVEAGDGSRTLAEVRSESHGIMGLFWFPNKAALAGLPAEGEFVRWLSQHCPAFATQYCDDAAELGTLNALLNHWDSGATTRFFNRITYQGATVLKEAVVPEYAPMIDREIAWYQQVSALGFEHIPTLLGARPMRLARIDGEHPYQLRWGAKGRRHILENILDALEKLHGLSSIPADAAAVRQVYFEKTLARLDKVRRLRPDLQALPSLQVNGVHVPNLLHEGGAALLEEAAAQIRVETFTAIHGDPTFCNTLVDADCKPWFIDPRGAFATPGIHGDPTYDWAKVYYSVAGNYDNFNRRQFILTQDGDSVDVEIRESGWSHLKDAFRERFGGRFRDIRILHALIWLALSGWVDDDYDSILGAYYNGLHHLHDALSA</sequence>
<comment type="caution">
    <text evidence="3">The sequence shown here is derived from an EMBL/GenBank/DDBJ whole genome shotgun (WGS) entry which is preliminary data.</text>
</comment>
<dbReference type="InterPro" id="IPR025877">
    <property type="entry name" value="MobA-like_NTP_Trfase"/>
</dbReference>
<dbReference type="SUPFAM" id="SSF56112">
    <property type="entry name" value="Protein kinase-like (PK-like)"/>
    <property type="match status" value="1"/>
</dbReference>
<accession>A0A1J5RFK1</accession>
<organism evidence="3">
    <name type="scientific">mine drainage metagenome</name>
    <dbReference type="NCBI Taxonomy" id="410659"/>
    <lineage>
        <taxon>unclassified sequences</taxon>
        <taxon>metagenomes</taxon>
        <taxon>ecological metagenomes</taxon>
    </lineage>
</organism>
<dbReference type="GO" id="GO:0016779">
    <property type="term" value="F:nucleotidyltransferase activity"/>
    <property type="evidence" value="ECO:0007669"/>
    <property type="project" value="UniProtKB-ARBA"/>
</dbReference>
<evidence type="ECO:0000259" key="1">
    <source>
        <dbReference type="Pfam" id="PF01636"/>
    </source>
</evidence>
<proteinExistence type="predicted"/>